<sequence>MDQIHTGRRLFQFKKYWKKAGLMAQTRQKPHPGQQNSVKEPQQTTAYFEDDRSGPLTSNRGRASHFNYYRDFIEHNANIAYSSVLVKIGSKNSLDTVWTALSKEMELKGYSEVQHDGDKNTKTYLIEVKSQVQLNKIAPKAEKRIIGLQGNTFLHPGERKDSADSPEERTSLLQQLGQCKDVDSQLKLLYRIVSLPESSMRYHFFACKAVERYIRSSPDLRQSRVECFGSAPSGTALRHVADLDLTMFVPDVRNVKQCLRTLHTHLRKTPMFNKVENIWNARTPIVHMESPVFHLSIDISVNNLSGSLMSNVVFLLGQLHPSFLALVVFLKYWARVNSLAQGGQRWQSLTSYMLSVLLISHLQQLRQLPPLKDLYETQFEPGSPIGDLADLERIRFKAIPTSHNDREAMFQVRQTDSSMSELLCSFFKYYGEFDFRSHLIDVHNGVAVRQTHFFDIYVCNPHEERHNVCRNVTRDSLERFKELCRLSHETLTENKRRKIESFDSLIEGNGSVYKDRDGEKTKAVQLNSSSLGNSSRKPLMSEKITEINVKARSDQSFDKQEIDEHNWGIQTLLPLFHMDVRRPVKRPVESPVDYGNIIEDLFETTVIKTDDPDIQIAVNEEMHEGRLNSLLGLEDLKLAANDGKDWTDDVARDNDGLLKNKGDNKAEDEQSSEREISITEFRSESGGQRSGKLDLNRKSKRKRKKT</sequence>
<dbReference type="InterPro" id="IPR054708">
    <property type="entry name" value="MTPAP-like_central"/>
</dbReference>
<feature type="domain" description="Poly(A) RNA polymerase mitochondrial-like central palm" evidence="2">
    <location>
        <begin position="183"/>
        <end position="312"/>
    </location>
</feature>
<evidence type="ECO:0000256" key="1">
    <source>
        <dbReference type="SAM" id="MobiDB-lite"/>
    </source>
</evidence>
<dbReference type="GO" id="GO:0005737">
    <property type="term" value="C:cytoplasm"/>
    <property type="evidence" value="ECO:0007669"/>
    <property type="project" value="UniProtKB-SubCell"/>
</dbReference>
<organism evidence="3 4">
    <name type="scientific">Dreissena polymorpha</name>
    <name type="common">Zebra mussel</name>
    <name type="synonym">Mytilus polymorpha</name>
    <dbReference type="NCBI Taxonomy" id="45954"/>
    <lineage>
        <taxon>Eukaryota</taxon>
        <taxon>Metazoa</taxon>
        <taxon>Spiralia</taxon>
        <taxon>Lophotrochozoa</taxon>
        <taxon>Mollusca</taxon>
        <taxon>Bivalvia</taxon>
        <taxon>Autobranchia</taxon>
        <taxon>Heteroconchia</taxon>
        <taxon>Euheterodonta</taxon>
        <taxon>Imparidentia</taxon>
        <taxon>Neoheterodontei</taxon>
        <taxon>Myida</taxon>
        <taxon>Dreissenoidea</taxon>
        <taxon>Dreissenidae</taxon>
        <taxon>Dreissena</taxon>
    </lineage>
</organism>
<dbReference type="EMBL" id="JAIWYP010000015">
    <property type="protein sequence ID" value="KAH3700085.1"/>
    <property type="molecule type" value="Genomic_DNA"/>
</dbReference>
<comment type="caution">
    <text evidence="3">The sequence shown here is derived from an EMBL/GenBank/DDBJ whole genome shotgun (WGS) entry which is preliminary data.</text>
</comment>
<dbReference type="Pfam" id="PF22600">
    <property type="entry name" value="MTPAP-like_central"/>
    <property type="match status" value="1"/>
</dbReference>
<dbReference type="SUPFAM" id="SSF81301">
    <property type="entry name" value="Nucleotidyltransferase"/>
    <property type="match status" value="1"/>
</dbReference>
<dbReference type="Gene3D" id="3.30.460.10">
    <property type="entry name" value="Beta Polymerase, domain 2"/>
    <property type="match status" value="1"/>
</dbReference>
<dbReference type="InterPro" id="IPR043519">
    <property type="entry name" value="NT_sf"/>
</dbReference>
<dbReference type="CDD" id="cd05402">
    <property type="entry name" value="NT_PAP_TUTase"/>
    <property type="match status" value="1"/>
</dbReference>
<dbReference type="PANTHER" id="PTHR12271">
    <property type="entry name" value="POLY A POLYMERASE CID PAP -RELATED"/>
    <property type="match status" value="1"/>
</dbReference>
<evidence type="ECO:0000313" key="4">
    <source>
        <dbReference type="Proteomes" id="UP000828390"/>
    </source>
</evidence>
<dbReference type="GO" id="GO:0046872">
    <property type="term" value="F:metal ion binding"/>
    <property type="evidence" value="ECO:0007669"/>
    <property type="project" value="UniProtKB-KW"/>
</dbReference>
<dbReference type="GO" id="GO:0031123">
    <property type="term" value="P:RNA 3'-end processing"/>
    <property type="evidence" value="ECO:0007669"/>
    <property type="project" value="TreeGrafter"/>
</dbReference>
<dbReference type="SUPFAM" id="SSF81631">
    <property type="entry name" value="PAP/OAS1 substrate-binding domain"/>
    <property type="match status" value="1"/>
</dbReference>
<feature type="region of interest" description="Disordered" evidence="1">
    <location>
        <begin position="654"/>
        <end position="706"/>
    </location>
</feature>
<dbReference type="PANTHER" id="PTHR12271:SF40">
    <property type="entry name" value="POLY(A) RNA POLYMERASE GLD2"/>
    <property type="match status" value="1"/>
</dbReference>
<reference evidence="3" key="2">
    <citation type="submission" date="2020-11" db="EMBL/GenBank/DDBJ databases">
        <authorList>
            <person name="McCartney M.A."/>
            <person name="Auch B."/>
            <person name="Kono T."/>
            <person name="Mallez S."/>
            <person name="Becker A."/>
            <person name="Gohl D.M."/>
            <person name="Silverstein K.A.T."/>
            <person name="Koren S."/>
            <person name="Bechman K.B."/>
            <person name="Herman A."/>
            <person name="Abrahante J.E."/>
            <person name="Garbe J."/>
        </authorList>
    </citation>
    <scope>NUCLEOTIDE SEQUENCE</scope>
    <source>
        <strain evidence="3">Duluth1</strain>
        <tissue evidence="3">Whole animal</tissue>
    </source>
</reference>
<evidence type="ECO:0000259" key="2">
    <source>
        <dbReference type="Pfam" id="PF22600"/>
    </source>
</evidence>
<evidence type="ECO:0000313" key="3">
    <source>
        <dbReference type="EMBL" id="KAH3700085.1"/>
    </source>
</evidence>
<reference evidence="3" key="1">
    <citation type="journal article" date="2019" name="bioRxiv">
        <title>The Genome of the Zebra Mussel, Dreissena polymorpha: A Resource for Invasive Species Research.</title>
        <authorList>
            <person name="McCartney M.A."/>
            <person name="Auch B."/>
            <person name="Kono T."/>
            <person name="Mallez S."/>
            <person name="Zhang Y."/>
            <person name="Obille A."/>
            <person name="Becker A."/>
            <person name="Abrahante J.E."/>
            <person name="Garbe J."/>
            <person name="Badalamenti J.P."/>
            <person name="Herman A."/>
            <person name="Mangelson H."/>
            <person name="Liachko I."/>
            <person name="Sullivan S."/>
            <person name="Sone E.D."/>
            <person name="Koren S."/>
            <person name="Silverstein K.A.T."/>
            <person name="Beckman K.B."/>
            <person name="Gohl D.M."/>
        </authorList>
    </citation>
    <scope>NUCLEOTIDE SEQUENCE</scope>
    <source>
        <strain evidence="3">Duluth1</strain>
        <tissue evidence="3">Whole animal</tissue>
    </source>
</reference>
<protein>
    <recommendedName>
        <fullName evidence="2">Poly(A) RNA polymerase mitochondrial-like central palm domain-containing protein</fullName>
    </recommendedName>
</protein>
<feature type="region of interest" description="Disordered" evidence="1">
    <location>
        <begin position="24"/>
        <end position="60"/>
    </location>
</feature>
<dbReference type="Proteomes" id="UP000828390">
    <property type="component" value="Unassembled WGS sequence"/>
</dbReference>
<proteinExistence type="predicted"/>
<feature type="compositionally biased region" description="Basic and acidic residues" evidence="1">
    <location>
        <begin position="654"/>
        <end position="683"/>
    </location>
</feature>
<name>A0A9D3YJM8_DREPO</name>
<feature type="compositionally biased region" description="Polar residues" evidence="1">
    <location>
        <begin position="33"/>
        <end position="46"/>
    </location>
</feature>
<keyword evidence="4" id="KW-1185">Reference proteome</keyword>
<accession>A0A9D3YJM8</accession>
<dbReference type="GO" id="GO:0016779">
    <property type="term" value="F:nucleotidyltransferase activity"/>
    <property type="evidence" value="ECO:0007669"/>
    <property type="project" value="TreeGrafter"/>
</dbReference>
<dbReference type="Gene3D" id="1.10.1410.10">
    <property type="match status" value="1"/>
</dbReference>
<dbReference type="AlphaFoldDB" id="A0A9D3YJM8"/>
<gene>
    <name evidence="3" type="ORF">DPMN_075053</name>
</gene>